<evidence type="ECO:0000256" key="4">
    <source>
        <dbReference type="SAM" id="MobiDB-lite"/>
    </source>
</evidence>
<evidence type="ECO:0000259" key="5">
    <source>
        <dbReference type="SMART" id="SM00646"/>
    </source>
</evidence>
<dbReference type="FunFam" id="3.40.630.40:FF:000005">
    <property type="entry name" value="N-acetylmuramoyl-L-alanine amidase (AmiA)"/>
    <property type="match status" value="1"/>
</dbReference>
<gene>
    <name evidence="6" type="ORF">ENW11_01060</name>
</gene>
<dbReference type="GO" id="GO:0008745">
    <property type="term" value="F:N-acetylmuramoyl-L-alanine amidase activity"/>
    <property type="evidence" value="ECO:0007669"/>
    <property type="project" value="UniProtKB-EC"/>
</dbReference>
<evidence type="ECO:0000256" key="2">
    <source>
        <dbReference type="ARBA" id="ARBA00011901"/>
    </source>
</evidence>
<evidence type="ECO:0000313" key="6">
    <source>
        <dbReference type="EMBL" id="HGY38390.1"/>
    </source>
</evidence>
<dbReference type="PANTHER" id="PTHR30404">
    <property type="entry name" value="N-ACETYLMURAMOYL-L-ALANINE AMIDASE"/>
    <property type="match status" value="1"/>
</dbReference>
<evidence type="ECO:0000256" key="3">
    <source>
        <dbReference type="ARBA" id="ARBA00022801"/>
    </source>
</evidence>
<dbReference type="PANTHER" id="PTHR30404:SF0">
    <property type="entry name" value="N-ACETYLMURAMOYL-L-ALANINE AMIDASE AMIC"/>
    <property type="match status" value="1"/>
</dbReference>
<dbReference type="SUPFAM" id="SSF53187">
    <property type="entry name" value="Zn-dependent exopeptidases"/>
    <property type="match status" value="1"/>
</dbReference>
<protein>
    <recommendedName>
        <fullName evidence="2">N-acetylmuramoyl-L-alanine amidase</fullName>
        <ecNumber evidence="2">3.5.1.28</ecNumber>
    </recommendedName>
</protein>
<dbReference type="InterPro" id="IPR050695">
    <property type="entry name" value="N-acetylmuramoyl_amidase_3"/>
</dbReference>
<reference evidence="6" key="1">
    <citation type="journal article" date="2020" name="mSystems">
        <title>Genome- and Community-Level Interaction Insights into Carbon Utilization and Element Cycling Functions of Hydrothermarchaeota in Hydrothermal Sediment.</title>
        <authorList>
            <person name="Zhou Z."/>
            <person name="Liu Y."/>
            <person name="Xu W."/>
            <person name="Pan J."/>
            <person name="Luo Z.H."/>
            <person name="Li M."/>
        </authorList>
    </citation>
    <scope>NUCLEOTIDE SEQUENCE [LARGE SCALE GENOMIC DNA]</scope>
    <source>
        <strain evidence="6">SpSt-82</strain>
    </source>
</reference>
<dbReference type="GO" id="GO:0009253">
    <property type="term" value="P:peptidoglycan catabolic process"/>
    <property type="evidence" value="ECO:0007669"/>
    <property type="project" value="InterPro"/>
</dbReference>
<evidence type="ECO:0000256" key="1">
    <source>
        <dbReference type="ARBA" id="ARBA00001561"/>
    </source>
</evidence>
<dbReference type="Gene3D" id="3.40.630.40">
    <property type="entry name" value="Zn-dependent exopeptidases"/>
    <property type="match status" value="1"/>
</dbReference>
<comment type="caution">
    <text evidence="6">The sequence shown here is derived from an EMBL/GenBank/DDBJ whole genome shotgun (WGS) entry which is preliminary data.</text>
</comment>
<dbReference type="SMART" id="SM00646">
    <property type="entry name" value="Ami_3"/>
    <property type="match status" value="1"/>
</dbReference>
<dbReference type="InterPro" id="IPR036582">
    <property type="entry name" value="Mao_N_sf"/>
</dbReference>
<dbReference type="EC" id="3.5.1.28" evidence="2"/>
<feature type="region of interest" description="Disordered" evidence="4">
    <location>
        <begin position="288"/>
        <end position="320"/>
    </location>
</feature>
<organism evidence="6">
    <name type="scientific">Candidatus Caldatribacterium saccharofermentans</name>
    <dbReference type="NCBI Taxonomy" id="1454753"/>
    <lineage>
        <taxon>Bacteria</taxon>
        <taxon>Pseudomonadati</taxon>
        <taxon>Atribacterota</taxon>
        <taxon>Atribacteria</taxon>
        <taxon>Atribacterales</taxon>
        <taxon>Candidatus Caldatribacteriaceae</taxon>
        <taxon>Candidatus Caldatribacterium</taxon>
    </lineage>
</organism>
<dbReference type="AlphaFoldDB" id="A0A7V4WJI4"/>
<dbReference type="Pfam" id="PF01520">
    <property type="entry name" value="Amidase_3"/>
    <property type="match status" value="1"/>
</dbReference>
<keyword evidence="3" id="KW-0378">Hydrolase</keyword>
<accession>A0A7V4WJI4</accession>
<dbReference type="InterPro" id="IPR002508">
    <property type="entry name" value="MurNAc-LAA_cat"/>
</dbReference>
<dbReference type="SUPFAM" id="SSF55383">
    <property type="entry name" value="Copper amine oxidase, domain N"/>
    <property type="match status" value="1"/>
</dbReference>
<dbReference type="EMBL" id="DTIY01000006">
    <property type="protein sequence ID" value="HGY38390.1"/>
    <property type="molecule type" value="Genomic_DNA"/>
</dbReference>
<dbReference type="Pfam" id="PF07833">
    <property type="entry name" value="Cu_amine_oxidN1"/>
    <property type="match status" value="1"/>
</dbReference>
<feature type="domain" description="MurNAc-LAA" evidence="5">
    <location>
        <begin position="388"/>
        <end position="542"/>
    </location>
</feature>
<comment type="catalytic activity">
    <reaction evidence="1">
        <text>Hydrolyzes the link between N-acetylmuramoyl residues and L-amino acid residues in certain cell-wall glycopeptides.</text>
        <dbReference type="EC" id="3.5.1.28"/>
    </reaction>
</comment>
<feature type="compositionally biased region" description="Pro residues" evidence="4">
    <location>
        <begin position="291"/>
        <end position="319"/>
    </location>
</feature>
<name>A0A7V4WJI4_9BACT</name>
<proteinExistence type="predicted"/>
<sequence>MWSVLGPSPMKRAENPWGTSKTSRLRAMKKLLTISLLFSALVLFAFGALGEAQVVITVNGERIQSGARVVSRGGTLYVAVEDLFRDIGGVAYYSPIMNKANLKFGKTSWVLSLDKGVAITDNREVPLEGKVFVENNKLYLSLPLLAELFGFRISTRTQETPTPEAPQLAPSPRAGAPILSGVRFSSYNEEMRTRITFDFQGSVPPFTSQIDRERNTVTILFRNCSLGNVASPIAVNDPRVGTITLEEKNGQVEANIAFRGAIQVREGKLNGGNPRAYFDLRSLVEVTEEVPPSPVTSPSPKPSPSPRPSPTPAFSPTPSPSFEVINRNVVVLDPGHGGNDPGCVHNGYQEKTIVLEIAKRVRDILRARGYEVYMTREDDTYPTLDDRYRLANSKNPFAFVSIHCNASPNPKASGIEVFVGGTKPRGEGALDVAQRENAPFLAEQTTFSENLEKLNSIYTSAYYLKSREASAKLGDLVVQRVASQTGLTARGVKEAPLVVLGHMFYPACLVEVGFLSNPGEAKKLASPSFQDRIARGIADAIEAFAKSPELAKLLGG</sequence>
<dbReference type="GO" id="GO:0030288">
    <property type="term" value="C:outer membrane-bounded periplasmic space"/>
    <property type="evidence" value="ECO:0007669"/>
    <property type="project" value="TreeGrafter"/>
</dbReference>
<dbReference type="InterPro" id="IPR012854">
    <property type="entry name" value="Cu_amine_oxidase-like_N"/>
</dbReference>
<dbReference type="CDD" id="cd02696">
    <property type="entry name" value="MurNAc-LAA"/>
    <property type="match status" value="1"/>
</dbReference>